<dbReference type="EMBL" id="CALNXK010000098">
    <property type="protein sequence ID" value="CAH3154194.1"/>
    <property type="molecule type" value="Genomic_DNA"/>
</dbReference>
<accession>A0ABN8Q3G6</accession>
<feature type="non-terminal residue" evidence="2">
    <location>
        <position position="1"/>
    </location>
</feature>
<gene>
    <name evidence="2" type="ORF">PLOB_00050066</name>
</gene>
<name>A0ABN8Q3G6_9CNID</name>
<keyword evidence="3" id="KW-1185">Reference proteome</keyword>
<evidence type="ECO:0000313" key="3">
    <source>
        <dbReference type="Proteomes" id="UP001159405"/>
    </source>
</evidence>
<sequence length="331" mass="37447">KKNENLQSLNQNLLNYIDILESNENASNKGKDISEVKKKSRTLNIFLTRAQNALWFSKAIGLELQSVTVIETETGKLHIIGTEQAQHPSGVTSNDEQQSRGFEAIPDQEKANVERILFLLGKCSVGDCFYHELTMVIDGLPKAYLVKQRRHQLNKICHVTPTPGVADGAQTSCNDLLTERIRDHLASNPDDYDRTMKIKKTGEGARMTRNSSFILLSFALLQAADDVMAAKGNHTIAVVKGKEDYTTLQASFADIFLSINNLIKTKQIIVDSKTVMFWGGINAPTDVLRLESRQWALRERERSKRPYSKKNATYWEQELGEDRRNKRHKSN</sequence>
<proteinExistence type="predicted"/>
<evidence type="ECO:0000313" key="2">
    <source>
        <dbReference type="EMBL" id="CAH3154194.1"/>
    </source>
</evidence>
<comment type="caution">
    <text evidence="2">The sequence shown here is derived from an EMBL/GenBank/DDBJ whole genome shotgun (WGS) entry which is preliminary data.</text>
</comment>
<dbReference type="PANTHER" id="PTHR31424">
    <property type="entry name" value="PROTEIN CBG23806"/>
    <property type="match status" value="1"/>
</dbReference>
<feature type="region of interest" description="Disordered" evidence="1">
    <location>
        <begin position="300"/>
        <end position="331"/>
    </location>
</feature>
<evidence type="ECO:0000256" key="1">
    <source>
        <dbReference type="SAM" id="MobiDB-lite"/>
    </source>
</evidence>
<protein>
    <submittedName>
        <fullName evidence="2">Uncharacterized protein</fullName>
    </submittedName>
</protein>
<dbReference type="Proteomes" id="UP001159405">
    <property type="component" value="Unassembled WGS sequence"/>
</dbReference>
<dbReference type="PANTHER" id="PTHR31424:SF3">
    <property type="entry name" value="RING-TYPE DOMAIN-CONTAINING PROTEIN"/>
    <property type="match status" value="1"/>
</dbReference>
<reference evidence="2 3" key="1">
    <citation type="submission" date="2022-05" db="EMBL/GenBank/DDBJ databases">
        <authorList>
            <consortium name="Genoscope - CEA"/>
            <person name="William W."/>
        </authorList>
    </citation>
    <scope>NUCLEOTIDE SEQUENCE [LARGE SCALE GENOMIC DNA]</scope>
</reference>
<organism evidence="2 3">
    <name type="scientific">Porites lobata</name>
    <dbReference type="NCBI Taxonomy" id="104759"/>
    <lineage>
        <taxon>Eukaryota</taxon>
        <taxon>Metazoa</taxon>
        <taxon>Cnidaria</taxon>
        <taxon>Anthozoa</taxon>
        <taxon>Hexacorallia</taxon>
        <taxon>Scleractinia</taxon>
        <taxon>Fungiina</taxon>
        <taxon>Poritidae</taxon>
        <taxon>Porites</taxon>
    </lineage>
</organism>